<reference evidence="1 2" key="1">
    <citation type="submission" date="2023-11" db="EMBL/GenBank/DDBJ databases">
        <title>Novel species in genus Nocardioides.</title>
        <authorList>
            <person name="Zhou H."/>
        </authorList>
    </citation>
    <scope>NUCLEOTIDE SEQUENCE [LARGE SCALE GENOMIC DNA]</scope>
    <source>
        <strain evidence="1 2">S-58</strain>
    </source>
</reference>
<dbReference type="Proteomes" id="UP001291999">
    <property type="component" value="Unassembled WGS sequence"/>
</dbReference>
<name>A0ABU5KCI5_9ACTN</name>
<dbReference type="EMBL" id="JAXQPW010000004">
    <property type="protein sequence ID" value="MDZ5662688.1"/>
    <property type="molecule type" value="Genomic_DNA"/>
</dbReference>
<evidence type="ECO:0008006" key="3">
    <source>
        <dbReference type="Google" id="ProtNLM"/>
    </source>
</evidence>
<proteinExistence type="predicted"/>
<organism evidence="1 2">
    <name type="scientific">Nocardioides renjunii</name>
    <dbReference type="NCBI Taxonomy" id="3095075"/>
    <lineage>
        <taxon>Bacteria</taxon>
        <taxon>Bacillati</taxon>
        <taxon>Actinomycetota</taxon>
        <taxon>Actinomycetes</taxon>
        <taxon>Propionibacteriales</taxon>
        <taxon>Nocardioidaceae</taxon>
        <taxon>Nocardioides</taxon>
    </lineage>
</organism>
<comment type="caution">
    <text evidence="1">The sequence shown here is derived from an EMBL/GenBank/DDBJ whole genome shotgun (WGS) entry which is preliminary data.</text>
</comment>
<accession>A0ABU5KCI5</accession>
<protein>
    <recommendedName>
        <fullName evidence="3">TOMM leader peptide-binding protein</fullName>
    </recommendedName>
</protein>
<keyword evidence="2" id="KW-1185">Reference proteome</keyword>
<dbReference type="Gene3D" id="3.40.50.720">
    <property type="entry name" value="NAD(P)-binding Rossmann-like Domain"/>
    <property type="match status" value="1"/>
</dbReference>
<sequence length="173" mass="18353">MPASLHASARPWSVPLRAQLDCPRAWREPVLAALTAAGVVVDDAAPVGLAVAAGRQVSGTVDDWTVSSLPHLLVGVRPHAVEVGPWAAPGVGPCARCVAAYVLDEGGAVHDPQPPRPLLAMAAGAAARELAAWSRGETPSTWLTSWLLDHEPVPRDRRWQRHPFCGCAWFETG</sequence>
<evidence type="ECO:0000313" key="2">
    <source>
        <dbReference type="Proteomes" id="UP001291999"/>
    </source>
</evidence>
<evidence type="ECO:0000313" key="1">
    <source>
        <dbReference type="EMBL" id="MDZ5662688.1"/>
    </source>
</evidence>
<dbReference type="RefSeq" id="WP_322424674.1">
    <property type="nucleotide sequence ID" value="NZ_JAXQPW010000004.1"/>
</dbReference>
<gene>
    <name evidence="1" type="ORF">SFC79_13015</name>
</gene>